<sequence>MTTTTTTTRGGVGAMPRARGFAASSAGEDAVGWMAFDRHRSKASMDVFDALALARRALAVDVLGARRAECSFLREVYPDERLKTYVIERKTVSGQIGARACAWRALRAALLGYQRPVLRWIDEVERRSKKEDETGEEMEWPEFDYVEPMRETVRAFARETAVGLTRLSLQRAVIARSSERLAAKLCKDVRRSARRKAQRVSWERGMGKFAQARNMFRTTALARCVDVSGEWLFDVGLAAWISRSAAKKTGSWSKKTSRALRRAIVRSSCKAAATLFGGAAFSAGFALCRPRGARPSVVHWGTYAALIAGELIFNLFVAPTIADAIQGADDADEHAASATTEARDARA</sequence>
<evidence type="ECO:0000313" key="1">
    <source>
        <dbReference type="EMBL" id="CEF99774.1"/>
    </source>
</evidence>
<dbReference type="GeneID" id="9836246"/>
<keyword evidence="2" id="KW-1185">Reference proteome</keyword>
<comment type="caution">
    <text evidence="1">The sequence shown here is derived from an EMBL/GenBank/DDBJ whole genome shotgun (WGS) entry which is preliminary data.</text>
</comment>
<dbReference type="AlphaFoldDB" id="A0A090MCD9"/>
<reference evidence="2" key="1">
    <citation type="journal article" date="2006" name="Proc. Natl. Acad. Sci. U.S.A.">
        <title>Genome analysis of the smallest free-living eukaryote Ostreococcus tauri unveils many unique features.</title>
        <authorList>
            <person name="Derelle E."/>
            <person name="Ferraz C."/>
            <person name="Rombauts S."/>
            <person name="Rouze P."/>
            <person name="Worden A.Z."/>
            <person name="Robbens S."/>
            <person name="Partensky F."/>
            <person name="Degroeve S."/>
            <person name="Echeynie S."/>
            <person name="Cooke R."/>
            <person name="Saeys Y."/>
            <person name="Wuyts J."/>
            <person name="Jabbari K."/>
            <person name="Bowler C."/>
            <person name="Panaud O."/>
            <person name="Piegu B."/>
            <person name="Ball S.G."/>
            <person name="Ral J.-P."/>
            <person name="Bouget F.-Y."/>
            <person name="Piganeau G."/>
            <person name="De Baets B."/>
            <person name="Picard A."/>
            <person name="Delseny M."/>
            <person name="Demaille J."/>
            <person name="Van de Peer Y."/>
            <person name="Moreau H."/>
        </authorList>
    </citation>
    <scope>NUCLEOTIDE SEQUENCE [LARGE SCALE GENOMIC DNA]</scope>
    <source>
        <strain evidence="2">OTTH 0595 / CCAP 157/2 / RCC745</strain>
    </source>
</reference>
<dbReference type="InParanoid" id="A0A090MCD9"/>
<name>A0A090MCD9_OSTTA</name>
<dbReference type="OrthoDB" id="10516512at2759"/>
<organism evidence="1 2">
    <name type="scientific">Ostreococcus tauri</name>
    <name type="common">Marine green alga</name>
    <dbReference type="NCBI Taxonomy" id="70448"/>
    <lineage>
        <taxon>Eukaryota</taxon>
        <taxon>Viridiplantae</taxon>
        <taxon>Chlorophyta</taxon>
        <taxon>Mamiellophyceae</taxon>
        <taxon>Mamiellales</taxon>
        <taxon>Bathycoccaceae</taxon>
        <taxon>Ostreococcus</taxon>
    </lineage>
</organism>
<reference evidence="1 2" key="2">
    <citation type="journal article" date="2014" name="BMC Genomics">
        <title>An improved genome of the model marine alga Ostreococcus tauri unfolds by assessing Illumina de novo assemblies.</title>
        <authorList>
            <person name="Blanc-Mathieu R."/>
            <person name="Verhelst B."/>
            <person name="Derelle E."/>
            <person name="Rombauts S."/>
            <person name="Bouget F.Y."/>
            <person name="Carre I."/>
            <person name="Chateau A."/>
            <person name="Eyre-Walker A."/>
            <person name="Grimsley N."/>
            <person name="Moreau H."/>
            <person name="Piegu B."/>
            <person name="Rivals E."/>
            <person name="Schackwitz W."/>
            <person name="Van de Peer Y."/>
            <person name="Piganeau G."/>
        </authorList>
    </citation>
    <scope>NUCLEOTIDE SEQUENCE [LARGE SCALE GENOMIC DNA]</scope>
    <source>
        <strain evidence="2">OTTH 0595 / CCAP 157/2 / RCC745</strain>
    </source>
</reference>
<dbReference type="STRING" id="70448.A0A090MCD9"/>
<evidence type="ECO:0000313" key="2">
    <source>
        <dbReference type="Proteomes" id="UP000009170"/>
    </source>
</evidence>
<protein>
    <submittedName>
        <fullName evidence="1">Unnamed product</fullName>
    </submittedName>
</protein>
<dbReference type="RefSeq" id="XP_003082189.2">
    <property type="nucleotide sequence ID" value="XM_003082141.2"/>
</dbReference>
<accession>A0A090MCD9</accession>
<dbReference type="EMBL" id="CAID01000012">
    <property type="protein sequence ID" value="CEF99774.1"/>
    <property type="molecule type" value="Genomic_DNA"/>
</dbReference>
<gene>
    <name evidence="1" type="ORF">OT_ostta12g00360</name>
</gene>
<dbReference type="FunCoup" id="A0A090MCD9">
    <property type="interactions" value="101"/>
</dbReference>
<proteinExistence type="predicted"/>
<dbReference type="Proteomes" id="UP000009170">
    <property type="component" value="Unassembled WGS sequence"/>
</dbReference>
<dbReference type="KEGG" id="ota:OT_ostta12g00360"/>
<dbReference type="PANTHER" id="PTHR36074">
    <property type="entry name" value="ISOPENTENYL-DIPHOSPHATE DELTA-ISOMERASE"/>
    <property type="match status" value="1"/>
</dbReference>
<dbReference type="PANTHER" id="PTHR36074:SF1">
    <property type="entry name" value="ISOPENTENYL-DIPHOSPHATE DELTA-ISOMERASE"/>
    <property type="match status" value="1"/>
</dbReference>